<keyword evidence="3" id="KW-1185">Reference proteome</keyword>
<feature type="compositionally biased region" description="Polar residues" evidence="1">
    <location>
        <begin position="1379"/>
        <end position="1388"/>
    </location>
</feature>
<organism evidence="2 3">
    <name type="scientific">Heliocybe sulcata</name>
    <dbReference type="NCBI Taxonomy" id="5364"/>
    <lineage>
        <taxon>Eukaryota</taxon>
        <taxon>Fungi</taxon>
        <taxon>Dikarya</taxon>
        <taxon>Basidiomycota</taxon>
        <taxon>Agaricomycotina</taxon>
        <taxon>Agaricomycetes</taxon>
        <taxon>Gloeophyllales</taxon>
        <taxon>Gloeophyllaceae</taxon>
        <taxon>Heliocybe</taxon>
    </lineage>
</organism>
<reference evidence="2 3" key="1">
    <citation type="journal article" date="2019" name="Nat. Ecol. Evol.">
        <title>Megaphylogeny resolves global patterns of mushroom evolution.</title>
        <authorList>
            <person name="Varga T."/>
            <person name="Krizsan K."/>
            <person name="Foldi C."/>
            <person name="Dima B."/>
            <person name="Sanchez-Garcia M."/>
            <person name="Sanchez-Ramirez S."/>
            <person name="Szollosi G.J."/>
            <person name="Szarkandi J.G."/>
            <person name="Papp V."/>
            <person name="Albert L."/>
            <person name="Andreopoulos W."/>
            <person name="Angelini C."/>
            <person name="Antonin V."/>
            <person name="Barry K.W."/>
            <person name="Bougher N.L."/>
            <person name="Buchanan P."/>
            <person name="Buyck B."/>
            <person name="Bense V."/>
            <person name="Catcheside P."/>
            <person name="Chovatia M."/>
            <person name="Cooper J."/>
            <person name="Damon W."/>
            <person name="Desjardin D."/>
            <person name="Finy P."/>
            <person name="Geml J."/>
            <person name="Haridas S."/>
            <person name="Hughes K."/>
            <person name="Justo A."/>
            <person name="Karasinski D."/>
            <person name="Kautmanova I."/>
            <person name="Kiss B."/>
            <person name="Kocsube S."/>
            <person name="Kotiranta H."/>
            <person name="LaButti K.M."/>
            <person name="Lechner B.E."/>
            <person name="Liimatainen K."/>
            <person name="Lipzen A."/>
            <person name="Lukacs Z."/>
            <person name="Mihaltcheva S."/>
            <person name="Morgado L.N."/>
            <person name="Niskanen T."/>
            <person name="Noordeloos M.E."/>
            <person name="Ohm R.A."/>
            <person name="Ortiz-Santana B."/>
            <person name="Ovrebo C."/>
            <person name="Racz N."/>
            <person name="Riley R."/>
            <person name="Savchenko A."/>
            <person name="Shiryaev A."/>
            <person name="Soop K."/>
            <person name="Spirin V."/>
            <person name="Szebenyi C."/>
            <person name="Tomsovsky M."/>
            <person name="Tulloss R.E."/>
            <person name="Uehling J."/>
            <person name="Grigoriev I.V."/>
            <person name="Vagvolgyi C."/>
            <person name="Papp T."/>
            <person name="Martin F.M."/>
            <person name="Miettinen O."/>
            <person name="Hibbett D.S."/>
            <person name="Nagy L.G."/>
        </authorList>
    </citation>
    <scope>NUCLEOTIDE SEQUENCE [LARGE SCALE GENOMIC DNA]</scope>
    <source>
        <strain evidence="2 3">OMC1185</strain>
    </source>
</reference>
<feature type="region of interest" description="Disordered" evidence="1">
    <location>
        <begin position="1254"/>
        <end position="1342"/>
    </location>
</feature>
<gene>
    <name evidence="2" type="ORF">OE88DRAFT_1723594</name>
</gene>
<feature type="compositionally biased region" description="Basic and acidic residues" evidence="1">
    <location>
        <begin position="574"/>
        <end position="584"/>
    </location>
</feature>
<feature type="region of interest" description="Disordered" evidence="1">
    <location>
        <begin position="316"/>
        <end position="686"/>
    </location>
</feature>
<feature type="compositionally biased region" description="Polar residues" evidence="1">
    <location>
        <begin position="1177"/>
        <end position="1190"/>
    </location>
</feature>
<evidence type="ECO:0000313" key="2">
    <source>
        <dbReference type="EMBL" id="TFK55217.1"/>
    </source>
</evidence>
<feature type="region of interest" description="Disordered" evidence="1">
    <location>
        <begin position="1458"/>
        <end position="1484"/>
    </location>
</feature>
<feature type="region of interest" description="Disordered" evidence="1">
    <location>
        <begin position="1103"/>
        <end position="1226"/>
    </location>
</feature>
<feature type="region of interest" description="Disordered" evidence="1">
    <location>
        <begin position="196"/>
        <end position="290"/>
    </location>
</feature>
<feature type="compositionally biased region" description="Polar residues" evidence="1">
    <location>
        <begin position="616"/>
        <end position="627"/>
    </location>
</feature>
<feature type="compositionally biased region" description="Low complexity" evidence="1">
    <location>
        <begin position="671"/>
        <end position="684"/>
    </location>
</feature>
<dbReference type="STRING" id="5364.A0A5C3NEA1"/>
<feature type="region of interest" description="Disordered" evidence="1">
    <location>
        <begin position="996"/>
        <end position="1022"/>
    </location>
</feature>
<feature type="compositionally biased region" description="Polar residues" evidence="1">
    <location>
        <begin position="115"/>
        <end position="124"/>
    </location>
</feature>
<dbReference type="Proteomes" id="UP000305948">
    <property type="component" value="Unassembled WGS sequence"/>
</dbReference>
<name>A0A5C3NEA1_9AGAM</name>
<feature type="compositionally biased region" description="Low complexity" evidence="1">
    <location>
        <begin position="273"/>
        <end position="287"/>
    </location>
</feature>
<feature type="compositionally biased region" description="Low complexity" evidence="1">
    <location>
        <begin position="550"/>
        <end position="569"/>
    </location>
</feature>
<feature type="region of interest" description="Disordered" evidence="1">
    <location>
        <begin position="785"/>
        <end position="839"/>
    </location>
</feature>
<feature type="compositionally biased region" description="Polar residues" evidence="1">
    <location>
        <begin position="209"/>
        <end position="222"/>
    </location>
</feature>
<feature type="region of interest" description="Disordered" evidence="1">
    <location>
        <begin position="115"/>
        <end position="179"/>
    </location>
</feature>
<feature type="compositionally biased region" description="Low complexity" evidence="1">
    <location>
        <begin position="1209"/>
        <end position="1219"/>
    </location>
</feature>
<evidence type="ECO:0000256" key="1">
    <source>
        <dbReference type="SAM" id="MobiDB-lite"/>
    </source>
</evidence>
<feature type="compositionally biased region" description="Polar residues" evidence="1">
    <location>
        <begin position="644"/>
        <end position="670"/>
    </location>
</feature>
<evidence type="ECO:0000313" key="3">
    <source>
        <dbReference type="Proteomes" id="UP000305948"/>
    </source>
</evidence>
<feature type="compositionally biased region" description="Basic and acidic residues" evidence="1">
    <location>
        <begin position="368"/>
        <end position="379"/>
    </location>
</feature>
<feature type="compositionally biased region" description="Low complexity" evidence="1">
    <location>
        <begin position="125"/>
        <end position="168"/>
    </location>
</feature>
<feature type="compositionally biased region" description="Basic and acidic residues" evidence="1">
    <location>
        <begin position="1319"/>
        <end position="1342"/>
    </location>
</feature>
<feature type="compositionally biased region" description="Polar residues" evidence="1">
    <location>
        <begin position="1255"/>
        <end position="1279"/>
    </location>
</feature>
<sequence>MHRFRKKSDVKRSLVPESVRSRTTSDVSYQSQISVDESASISLPGLPPESDFRTSLILPDLSRRFSLLRSASGNPLSLEDLRSRIAEQRAKGAENQLSEEQEDMLLESLRLRLKSGTSSNRDGNSSADSATESGAEASESRYSMRSTTTTNSSSLQYSPSSPRSTGRGPSKRYSNNIFGSSRLRSDYGYLRSISSQRSVDSGRSAVSAAPTQASGSGNTSTGWKGDGHDPVYADSLRPTTPDNRGSTSVSITSSPSDKTPLVRPARLNAAQTVDDGSASSQGSSVSVKRPSRAFTPAELVHMSVALEDVIREMEEEAEDEIVMPRSNPMASAAALEKGAGLSKPSDHARKASYSSEQPSTPTAVSSDKSIHPLDFEGRHASPVPSRSGATSPRLPGYVPGMPRPMTPRDPAMDSDDQGRSHSTTPRAMSPLQPGFTERPSYHIPSNFSNGLVRRGSNASTTSRPPRIGSPLGGTSLFTSRSINGRYTPDNRQKNGDDPSGDSANDDAMSGPSPVSPFAANGYQRNGASSRPSTPSNIRWNAPTSPVSTKSNGRAGSISGRSRSESVMSGADTNTDIHGDLERSKSNSRSLRSPALPDSPLLEGGNPSIMSRFDNAAFSNNRPPSSISGELGSPVLMASRPVRSPTPTQGIARTVTPPASNGVNGIYTNGDSYSSQRSPPSSPFSATRMVFSPIANSSRSSLESAGSSYHSWDEEGKRDRVYGLLKDIDPEEPVWHELVGESSTSTAAGSYADEDWDPEDVIRRYAGLTKSDFAAMQDKLVKAAVYKTTTPESRPPSLRRRRPSTHSVTTAENRATSPAPQMSVSTSSPGHPSNPDKSAKASALLNSVINSIESPQSKAADLETLESPKAELELSPPATLELPSPSSPRRRRKDLDDVLFGAGDSGLSGAAILSSQQDDYLEEPSSPALAPQREVTLVDDTVLHVYDDVVLHMDDIPSEAPGDESQPVAMPVSPKSPLLVDPAELAKDVQRRAEEATAALRKIPSNSKLRESRKPINRSQISSPHFVMASTSVDTIPLPNASLTPGQAQMANNSKIGSRIRKIKGTFRHRPPALNGEEVTPFPMDLRPHQTSTPRGDEVIDGLSSTQPPLSAMEPSNPKISVTSPPASAPGFRGLISRWRKPRNGDMVPEFERSTPVASHHAAASSVTLPPKDPVFPSQAQSAPAFNTSFPLASPTDSSTSTSRIERSSHTQQSSSSVSDPPTPDQADEQALRQLFDAASNLGLNPEDVSALLVRSGSTSSRPLGSALSRSTSNAQSVRSQKPFIRDRTKSPAQSDGRPSLDSFLARPSETIARKVSLRSRAESRAETKDAESSRRLGAEDRPGANAIVRRTIIMPSDTRASTFDLSLLSRSISKRRRPTSTTSIQSNRSVHERAPTPPPLKSPTSRRFSGDASPPVPQLPPSLSAVASDNSLQVPGSGPLEKSSSAYDSLYEMYAGEGKAPAAQAGEPRGSAEIPSGRPSTSEPPPVIEVVEMANGETIWSIVNGLRDDDGESLYASRASFLSEYSLHDSSQDGMHVYVKEHGRKSSKSSNTSYLSQKKATLGQNRPETKVFYSSPAQIGRLIENLSLGMDAGSFNFASRGGPDRSEAETSWTVEERLEQMLGSLAPEISLHLPQLCNKPMPSAWIPGYMLPYVHT</sequence>
<feature type="region of interest" description="Disordered" evidence="1">
    <location>
        <begin position="1373"/>
        <end position="1443"/>
    </location>
</feature>
<feature type="region of interest" description="Disordered" evidence="1">
    <location>
        <begin position="867"/>
        <end position="891"/>
    </location>
</feature>
<feature type="compositionally biased region" description="Polar residues" evidence="1">
    <location>
        <begin position="352"/>
        <end position="367"/>
    </location>
</feature>
<feature type="compositionally biased region" description="Low complexity" evidence="1">
    <location>
        <begin position="246"/>
        <end position="259"/>
    </location>
</feature>
<feature type="compositionally biased region" description="Polar residues" evidence="1">
    <location>
        <begin position="475"/>
        <end position="484"/>
    </location>
</feature>
<feature type="compositionally biased region" description="Polar residues" evidence="1">
    <location>
        <begin position="21"/>
        <end position="31"/>
    </location>
</feature>
<feature type="region of interest" description="Disordered" evidence="1">
    <location>
        <begin position="1"/>
        <end position="31"/>
    </location>
</feature>
<dbReference type="EMBL" id="ML213505">
    <property type="protein sequence ID" value="TFK55217.1"/>
    <property type="molecule type" value="Genomic_DNA"/>
</dbReference>
<feature type="compositionally biased region" description="Polar residues" evidence="1">
    <location>
        <begin position="807"/>
        <end position="830"/>
    </location>
</feature>
<dbReference type="OrthoDB" id="3259825at2759"/>
<protein>
    <submittedName>
        <fullName evidence="2">Uncharacterized protein</fullName>
    </submittedName>
</protein>
<proteinExistence type="predicted"/>
<accession>A0A5C3NEA1</accession>
<feature type="compositionally biased region" description="Polar residues" evidence="1">
    <location>
        <begin position="522"/>
        <end position="549"/>
    </location>
</feature>
<feature type="region of interest" description="Disordered" evidence="1">
    <location>
        <begin position="956"/>
        <end position="975"/>
    </location>
</feature>